<dbReference type="ExpressionAtlas" id="A0A2K3PG78">
    <property type="expression patterns" value="baseline"/>
</dbReference>
<dbReference type="PANTHER" id="PTHR12550:SF70">
    <property type="entry name" value="JIL-1 ANCHORING AND STABILIZING PROTEIN, ISOFORM A"/>
    <property type="match status" value="1"/>
</dbReference>
<keyword evidence="1" id="KW-0507">mRNA processing</keyword>
<dbReference type="STRING" id="57577.A0A2K3PG78"/>
<organism evidence="3 4">
    <name type="scientific">Trifolium pratense</name>
    <name type="common">Red clover</name>
    <dbReference type="NCBI Taxonomy" id="57577"/>
    <lineage>
        <taxon>Eukaryota</taxon>
        <taxon>Viridiplantae</taxon>
        <taxon>Streptophyta</taxon>
        <taxon>Embryophyta</taxon>
        <taxon>Tracheophyta</taxon>
        <taxon>Spermatophyta</taxon>
        <taxon>Magnoliopsida</taxon>
        <taxon>eudicotyledons</taxon>
        <taxon>Gunneridae</taxon>
        <taxon>Pentapetalae</taxon>
        <taxon>rosids</taxon>
        <taxon>fabids</taxon>
        <taxon>Fabales</taxon>
        <taxon>Fabaceae</taxon>
        <taxon>Papilionoideae</taxon>
        <taxon>50 kb inversion clade</taxon>
        <taxon>NPAAA clade</taxon>
        <taxon>Hologalegina</taxon>
        <taxon>IRL clade</taxon>
        <taxon>Trifolieae</taxon>
        <taxon>Trifolium</taxon>
    </lineage>
</organism>
<evidence type="ECO:0000256" key="1">
    <source>
        <dbReference type="ARBA" id="ARBA00022664"/>
    </source>
</evidence>
<dbReference type="InterPro" id="IPR006569">
    <property type="entry name" value="CID_dom"/>
</dbReference>
<evidence type="ECO:0000313" key="4">
    <source>
        <dbReference type="Proteomes" id="UP000236291"/>
    </source>
</evidence>
<sequence>MVTVSMLDLLLSPYVQVVELLIRKLENETSFHRKVDLFFLVDSITQCSHSQKGIAGASYIPIVQAALPRLLGAAAPPGASARENRRQCHKAQERPTERLLIHVFKLSCIQTCPGLELG</sequence>
<protein>
    <submittedName>
        <fullName evidence="3">Enhancer of AG-4 protein 2-like</fullName>
    </submittedName>
</protein>
<evidence type="ECO:0000259" key="2">
    <source>
        <dbReference type="SMART" id="SM00582"/>
    </source>
</evidence>
<dbReference type="GO" id="GO:0005634">
    <property type="term" value="C:nucleus"/>
    <property type="evidence" value="ECO:0007669"/>
    <property type="project" value="UniProtKB-ARBA"/>
</dbReference>
<dbReference type="AlphaFoldDB" id="A0A2K3PG78"/>
<dbReference type="InterPro" id="IPR008942">
    <property type="entry name" value="ENTH_VHS"/>
</dbReference>
<evidence type="ECO:0000313" key="3">
    <source>
        <dbReference type="EMBL" id="PNY14296.1"/>
    </source>
</evidence>
<accession>A0A2K3PG78</accession>
<gene>
    <name evidence="3" type="ORF">L195_g010973</name>
</gene>
<reference evidence="3 4" key="1">
    <citation type="journal article" date="2014" name="Am. J. Bot.">
        <title>Genome assembly and annotation for red clover (Trifolium pratense; Fabaceae).</title>
        <authorList>
            <person name="Istvanek J."/>
            <person name="Jaros M."/>
            <person name="Krenek A."/>
            <person name="Repkova J."/>
        </authorList>
    </citation>
    <scope>NUCLEOTIDE SEQUENCE [LARGE SCALE GENOMIC DNA]</scope>
    <source>
        <strain evidence="4">cv. Tatra</strain>
        <tissue evidence="3">Young leaves</tissue>
    </source>
</reference>
<feature type="domain" description="CID" evidence="2">
    <location>
        <begin position="2"/>
        <end position="101"/>
    </location>
</feature>
<dbReference type="Gene3D" id="1.25.40.90">
    <property type="match status" value="1"/>
</dbReference>
<dbReference type="SMART" id="SM00582">
    <property type="entry name" value="RPR"/>
    <property type="match status" value="1"/>
</dbReference>
<proteinExistence type="predicted"/>
<dbReference type="Proteomes" id="UP000236291">
    <property type="component" value="Unassembled WGS sequence"/>
</dbReference>
<dbReference type="EMBL" id="ASHM01006737">
    <property type="protein sequence ID" value="PNY14296.1"/>
    <property type="molecule type" value="Genomic_DNA"/>
</dbReference>
<name>A0A2K3PG78_TRIPR</name>
<reference evidence="3 4" key="2">
    <citation type="journal article" date="2017" name="Front. Plant Sci.">
        <title>Gene Classification and Mining of Molecular Markers Useful in Red Clover (Trifolium pratense) Breeding.</title>
        <authorList>
            <person name="Istvanek J."/>
            <person name="Dluhosova J."/>
            <person name="Dluhos P."/>
            <person name="Patkova L."/>
            <person name="Nedelnik J."/>
            <person name="Repkova J."/>
        </authorList>
    </citation>
    <scope>NUCLEOTIDE SEQUENCE [LARGE SCALE GENOMIC DNA]</scope>
    <source>
        <strain evidence="4">cv. Tatra</strain>
        <tissue evidence="3">Young leaves</tissue>
    </source>
</reference>
<comment type="caution">
    <text evidence="3">The sequence shown here is derived from an EMBL/GenBank/DDBJ whole genome shotgun (WGS) entry which is preliminary data.</text>
</comment>
<dbReference type="GO" id="GO:0006397">
    <property type="term" value="P:mRNA processing"/>
    <property type="evidence" value="ECO:0007669"/>
    <property type="project" value="UniProtKB-KW"/>
</dbReference>
<dbReference type="PANTHER" id="PTHR12550">
    <property type="entry name" value="HEPATOMA-DERIVED GROWTH FACTOR-RELATED"/>
    <property type="match status" value="1"/>
</dbReference>